<dbReference type="EMBL" id="ML122275">
    <property type="protein sequence ID" value="RPD58392.1"/>
    <property type="molecule type" value="Genomic_DNA"/>
</dbReference>
<keyword evidence="11" id="KW-0456">Lyase</keyword>
<dbReference type="AlphaFoldDB" id="A0A5C2S4B1"/>
<gene>
    <name evidence="11" type="ORF">L227DRAFT_528911</name>
</gene>
<evidence type="ECO:0000256" key="7">
    <source>
        <dbReference type="ARBA" id="ARBA00023295"/>
    </source>
</evidence>
<feature type="signal peptide" evidence="10">
    <location>
        <begin position="1"/>
        <end position="18"/>
    </location>
</feature>
<dbReference type="Pfam" id="PF00295">
    <property type="entry name" value="Glyco_hydro_28"/>
    <property type="match status" value="1"/>
</dbReference>
<dbReference type="OrthoDB" id="187139at2759"/>
<dbReference type="PANTHER" id="PTHR31736">
    <property type="match status" value="1"/>
</dbReference>
<keyword evidence="8" id="KW-0961">Cell wall biogenesis/degradation</keyword>
<feature type="chain" id="PRO_5023112949" evidence="10">
    <location>
        <begin position="19"/>
        <end position="421"/>
    </location>
</feature>
<dbReference type="InterPro" id="IPR012334">
    <property type="entry name" value="Pectin_lyas_fold"/>
</dbReference>
<protein>
    <submittedName>
        <fullName evidence="11">Pectin lyase-like protein</fullName>
    </submittedName>
</protein>
<dbReference type="GO" id="GO:0005975">
    <property type="term" value="P:carbohydrate metabolic process"/>
    <property type="evidence" value="ECO:0007669"/>
    <property type="project" value="InterPro"/>
</dbReference>
<comment type="similarity">
    <text evidence="2 9">Belongs to the glycosyl hydrolase 28 family.</text>
</comment>
<sequence length="421" mass="45184">MLFSQCLLALLAGGVLQALSVYARVRKEGRVCIVVPEGRGRDDSSSIISAFAQCNRDASVVFLNDTYHVERVISTHGLRNVTVDIKGTLLWGTNTTYWINNSLPLGYLNMSVAWDFGGDNIFWTGHGYGTFDGNGQIWYDLANGASNMPGRPINLVIRNSTNFTMQGMRFVQSQFWTMAVHTAENLLLEGITIHSVSNSSAPTQNTDGIDTFYTNNITLRNWDVTCGDDAVAPKANSSNLLVQDSHFHDTIGVAIGSIGQYPGVYEFIENVTAERIICDGCVHAGYVKTWTGVEKGVPPNGGGGGIGFLRNIVFRDYNIANITDGVAQISQCTSYNGQTGYCDTSTFQISNVTWTNFSGTVANNLLASLQCSGAAPCTDIVIEGVDGLVFNSTSTEPEVECSHVTVGPGSVACNGNVTTAA</sequence>
<dbReference type="SUPFAM" id="SSF51126">
    <property type="entry name" value="Pectin lyase-like"/>
    <property type="match status" value="1"/>
</dbReference>
<dbReference type="InterPro" id="IPR011050">
    <property type="entry name" value="Pectin_lyase_fold/virulence"/>
</dbReference>
<evidence type="ECO:0000256" key="6">
    <source>
        <dbReference type="ARBA" id="ARBA00023180"/>
    </source>
</evidence>
<keyword evidence="4 10" id="KW-0732">Signal</keyword>
<keyword evidence="5 9" id="KW-0378">Hydrolase</keyword>
<keyword evidence="12" id="KW-1185">Reference proteome</keyword>
<keyword evidence="7 9" id="KW-0326">Glycosidase</keyword>
<dbReference type="STRING" id="1328759.A0A5C2S4B1"/>
<dbReference type="GO" id="GO:0004650">
    <property type="term" value="F:polygalacturonase activity"/>
    <property type="evidence" value="ECO:0007669"/>
    <property type="project" value="InterPro"/>
</dbReference>
<evidence type="ECO:0000313" key="12">
    <source>
        <dbReference type="Proteomes" id="UP000313359"/>
    </source>
</evidence>
<organism evidence="11 12">
    <name type="scientific">Lentinus tigrinus ALCF2SS1-6</name>
    <dbReference type="NCBI Taxonomy" id="1328759"/>
    <lineage>
        <taxon>Eukaryota</taxon>
        <taxon>Fungi</taxon>
        <taxon>Dikarya</taxon>
        <taxon>Basidiomycota</taxon>
        <taxon>Agaricomycotina</taxon>
        <taxon>Agaricomycetes</taxon>
        <taxon>Polyporales</taxon>
        <taxon>Polyporaceae</taxon>
        <taxon>Lentinus</taxon>
    </lineage>
</organism>
<proteinExistence type="inferred from homology"/>
<name>A0A5C2S4B1_9APHY</name>
<dbReference type="Gene3D" id="2.160.20.10">
    <property type="entry name" value="Single-stranded right-handed beta-helix, Pectin lyase-like"/>
    <property type="match status" value="1"/>
</dbReference>
<evidence type="ECO:0000256" key="5">
    <source>
        <dbReference type="ARBA" id="ARBA00022801"/>
    </source>
</evidence>
<dbReference type="Proteomes" id="UP000313359">
    <property type="component" value="Unassembled WGS sequence"/>
</dbReference>
<reference evidence="11" key="1">
    <citation type="journal article" date="2018" name="Genome Biol. Evol.">
        <title>Genomics and development of Lentinus tigrinus, a white-rot wood-decaying mushroom with dimorphic fruiting bodies.</title>
        <authorList>
            <person name="Wu B."/>
            <person name="Xu Z."/>
            <person name="Knudson A."/>
            <person name="Carlson A."/>
            <person name="Chen N."/>
            <person name="Kovaka S."/>
            <person name="LaButti K."/>
            <person name="Lipzen A."/>
            <person name="Pennachio C."/>
            <person name="Riley R."/>
            <person name="Schakwitz W."/>
            <person name="Umezawa K."/>
            <person name="Ohm R.A."/>
            <person name="Grigoriev I.V."/>
            <person name="Nagy L.G."/>
            <person name="Gibbons J."/>
            <person name="Hibbett D."/>
        </authorList>
    </citation>
    <scope>NUCLEOTIDE SEQUENCE [LARGE SCALE GENOMIC DNA]</scope>
    <source>
        <strain evidence="11">ALCF2SS1-6</strain>
    </source>
</reference>
<evidence type="ECO:0000256" key="1">
    <source>
        <dbReference type="ARBA" id="ARBA00004613"/>
    </source>
</evidence>
<keyword evidence="3" id="KW-0964">Secreted</keyword>
<evidence type="ECO:0000313" key="11">
    <source>
        <dbReference type="EMBL" id="RPD58392.1"/>
    </source>
</evidence>
<evidence type="ECO:0000256" key="8">
    <source>
        <dbReference type="ARBA" id="ARBA00023316"/>
    </source>
</evidence>
<evidence type="ECO:0000256" key="9">
    <source>
        <dbReference type="RuleBase" id="RU361169"/>
    </source>
</evidence>
<evidence type="ECO:0000256" key="10">
    <source>
        <dbReference type="SAM" id="SignalP"/>
    </source>
</evidence>
<comment type="subcellular location">
    <subcellularLocation>
        <location evidence="1">Secreted</location>
    </subcellularLocation>
</comment>
<keyword evidence="6" id="KW-0325">Glycoprotein</keyword>
<evidence type="ECO:0000256" key="3">
    <source>
        <dbReference type="ARBA" id="ARBA00022525"/>
    </source>
</evidence>
<dbReference type="GO" id="GO:0016829">
    <property type="term" value="F:lyase activity"/>
    <property type="evidence" value="ECO:0007669"/>
    <property type="project" value="UniProtKB-KW"/>
</dbReference>
<accession>A0A5C2S4B1</accession>
<dbReference type="GO" id="GO:0071555">
    <property type="term" value="P:cell wall organization"/>
    <property type="evidence" value="ECO:0007669"/>
    <property type="project" value="UniProtKB-KW"/>
</dbReference>
<dbReference type="InterPro" id="IPR000743">
    <property type="entry name" value="Glyco_hydro_28"/>
</dbReference>
<evidence type="ECO:0000256" key="4">
    <source>
        <dbReference type="ARBA" id="ARBA00022729"/>
    </source>
</evidence>
<dbReference type="GO" id="GO:0005576">
    <property type="term" value="C:extracellular region"/>
    <property type="evidence" value="ECO:0007669"/>
    <property type="project" value="UniProtKB-SubCell"/>
</dbReference>
<dbReference type="PANTHER" id="PTHR31736:SF8">
    <property type="entry name" value="PUTATIVE (AFU_ORTHOLOGUE AFUA_7G06410)-RELATED"/>
    <property type="match status" value="1"/>
</dbReference>
<evidence type="ECO:0000256" key="2">
    <source>
        <dbReference type="ARBA" id="ARBA00008834"/>
    </source>
</evidence>